<dbReference type="Proteomes" id="UP000008909">
    <property type="component" value="Unassembled WGS sequence"/>
</dbReference>
<sequence length="145" mass="16769">MEIRDYVRKNHGIELTGDDVRVLRDKLPRLDGPVCDLLGIRAALRTFGPMAVSVCDDRSLNFLPFACELRGMVVQIDSKYQSCRELIEFEIYSTSARSRNQDYWSYPSEHWLSDLSIWANHARKHTVTLGNETTNRVESAKRHIK</sequence>
<reference key="2">
    <citation type="submission" date="2011-10" db="EMBL/GenBank/DDBJ databases">
        <title>The genome and transcriptome sequence of Clonorchis sinensis provide insights into the carcinogenic liver fluke.</title>
        <authorList>
            <person name="Wang X."/>
            <person name="Huang Y."/>
            <person name="Chen W."/>
            <person name="Liu H."/>
            <person name="Guo L."/>
            <person name="Chen Y."/>
            <person name="Luo F."/>
            <person name="Zhou W."/>
            <person name="Sun J."/>
            <person name="Mao Q."/>
            <person name="Liang P."/>
            <person name="Zhou C."/>
            <person name="Tian Y."/>
            <person name="Men J."/>
            <person name="Lv X."/>
            <person name="Huang L."/>
            <person name="Zhou J."/>
            <person name="Hu Y."/>
            <person name="Li R."/>
            <person name="Zhang F."/>
            <person name="Lei H."/>
            <person name="Li X."/>
            <person name="Hu X."/>
            <person name="Liang C."/>
            <person name="Xu J."/>
            <person name="Wu Z."/>
            <person name="Yu X."/>
        </authorList>
    </citation>
    <scope>NUCLEOTIDE SEQUENCE</scope>
    <source>
        <strain>Henan</strain>
    </source>
</reference>
<evidence type="ECO:0000313" key="1">
    <source>
        <dbReference type="EMBL" id="GAA54869.1"/>
    </source>
</evidence>
<gene>
    <name evidence="1" type="ORF">CLF_105896</name>
</gene>
<proteinExistence type="predicted"/>
<reference evidence="1" key="1">
    <citation type="journal article" date="2011" name="Genome Biol.">
        <title>The draft genome of the carcinogenic human liver fluke Clonorchis sinensis.</title>
        <authorList>
            <person name="Wang X."/>
            <person name="Chen W."/>
            <person name="Huang Y."/>
            <person name="Sun J."/>
            <person name="Men J."/>
            <person name="Liu H."/>
            <person name="Luo F."/>
            <person name="Guo L."/>
            <person name="Lv X."/>
            <person name="Deng C."/>
            <person name="Zhou C."/>
            <person name="Fan Y."/>
            <person name="Li X."/>
            <person name="Huang L."/>
            <person name="Hu Y."/>
            <person name="Liang C."/>
            <person name="Hu X."/>
            <person name="Xu J."/>
            <person name="Yu X."/>
        </authorList>
    </citation>
    <scope>NUCLEOTIDE SEQUENCE [LARGE SCALE GENOMIC DNA]</scope>
    <source>
        <strain evidence="1">Henan</strain>
    </source>
</reference>
<evidence type="ECO:0000313" key="2">
    <source>
        <dbReference type="Proteomes" id="UP000008909"/>
    </source>
</evidence>
<protein>
    <submittedName>
        <fullName evidence="1">Uncharacterized protein</fullName>
    </submittedName>
</protein>
<organism evidence="1 2">
    <name type="scientific">Clonorchis sinensis</name>
    <name type="common">Chinese liver fluke</name>
    <dbReference type="NCBI Taxonomy" id="79923"/>
    <lineage>
        <taxon>Eukaryota</taxon>
        <taxon>Metazoa</taxon>
        <taxon>Spiralia</taxon>
        <taxon>Lophotrochozoa</taxon>
        <taxon>Platyhelminthes</taxon>
        <taxon>Trematoda</taxon>
        <taxon>Digenea</taxon>
        <taxon>Opisthorchiida</taxon>
        <taxon>Opisthorchiata</taxon>
        <taxon>Opisthorchiidae</taxon>
        <taxon>Clonorchis</taxon>
    </lineage>
</organism>
<dbReference type="AlphaFoldDB" id="G7YPI8"/>
<name>G7YPI8_CLOSI</name>
<keyword evidence="2" id="KW-1185">Reference proteome</keyword>
<accession>G7YPI8</accession>
<dbReference type="EMBL" id="DF143932">
    <property type="protein sequence ID" value="GAA54869.1"/>
    <property type="molecule type" value="Genomic_DNA"/>
</dbReference>